<keyword evidence="8 10" id="KW-0472">Membrane</keyword>
<dbReference type="Pfam" id="PF05739">
    <property type="entry name" value="SNARE"/>
    <property type="match status" value="1"/>
</dbReference>
<feature type="region of interest" description="Disordered" evidence="9">
    <location>
        <begin position="203"/>
        <end position="248"/>
    </location>
</feature>
<dbReference type="PROSITE" id="PS50192">
    <property type="entry name" value="T_SNARE"/>
    <property type="match status" value="1"/>
</dbReference>
<proteinExistence type="inferred from homology"/>
<dbReference type="GO" id="GO:0031201">
    <property type="term" value="C:SNARE complex"/>
    <property type="evidence" value="ECO:0007669"/>
    <property type="project" value="TreeGrafter"/>
</dbReference>
<keyword evidence="6 10" id="KW-1133">Transmembrane helix</keyword>
<dbReference type="GO" id="GO:0000139">
    <property type="term" value="C:Golgi membrane"/>
    <property type="evidence" value="ECO:0007669"/>
    <property type="project" value="TreeGrafter"/>
</dbReference>
<dbReference type="Proteomes" id="UP000075243">
    <property type="component" value="Chromosome 11"/>
</dbReference>
<dbReference type="Pfam" id="PF11416">
    <property type="entry name" value="Syntaxin-5_N"/>
    <property type="match status" value="1"/>
</dbReference>
<dbReference type="Gramene" id="C.cajan_03375.t">
    <property type="protein sequence ID" value="C.cajan_03375.t"/>
    <property type="gene ID" value="C.cajan_03375"/>
</dbReference>
<feature type="compositionally biased region" description="Low complexity" evidence="9">
    <location>
        <begin position="27"/>
        <end position="39"/>
    </location>
</feature>
<evidence type="ECO:0000256" key="8">
    <source>
        <dbReference type="ARBA" id="ARBA00023136"/>
    </source>
</evidence>
<evidence type="ECO:0000256" key="4">
    <source>
        <dbReference type="ARBA" id="ARBA00022692"/>
    </source>
</evidence>
<dbReference type="PROSITE" id="PS00914">
    <property type="entry name" value="SYNTAXIN"/>
    <property type="match status" value="1"/>
</dbReference>
<feature type="transmembrane region" description="Helical" evidence="10">
    <location>
        <begin position="318"/>
        <end position="338"/>
    </location>
</feature>
<evidence type="ECO:0000256" key="7">
    <source>
        <dbReference type="ARBA" id="ARBA00023054"/>
    </source>
</evidence>
<evidence type="ECO:0000256" key="5">
    <source>
        <dbReference type="ARBA" id="ARBA00022927"/>
    </source>
</evidence>
<feature type="compositionally biased region" description="Basic and acidic residues" evidence="9">
    <location>
        <begin position="9"/>
        <end position="25"/>
    </location>
</feature>
<keyword evidence="13" id="KW-1185">Reference proteome</keyword>
<feature type="region of interest" description="Disordered" evidence="9">
    <location>
        <begin position="1"/>
        <end position="48"/>
    </location>
</feature>
<keyword evidence="3" id="KW-0813">Transport</keyword>
<dbReference type="InterPro" id="IPR010989">
    <property type="entry name" value="SNARE"/>
</dbReference>
<name>A0A151SQY4_CAJCA</name>
<dbReference type="OMA" id="NVEAGHN"/>
<dbReference type="GO" id="GO:0048278">
    <property type="term" value="P:vesicle docking"/>
    <property type="evidence" value="ECO:0007669"/>
    <property type="project" value="TreeGrafter"/>
</dbReference>
<sequence length="339" mass="37669">MHVKSAHSSFRDRTPEFHSITERLKKSGSGPNGPTSSSSRSEEQRSAIANQSEFNRRASKIGFGIHQTSQKLAKLAKLAKRTSVFDDPTMEIQELTGVIKQDITALNSAVVDLQLLCNSRNESGNVSTDTTSHSSTVVDDLKTRLMSTTKEFKDVLTMRTENMKVHENRRQLFSSSATKDSANPFIRQRPLAARAAASTSNAPALPWANGSPSSSQVFPKKQVDGESQPLLQQQQQQQQQEAVPLQDSYMQSRTEALQNVESTIHELSNIFNQLATLVSQQGEVAIRIDENMDDTLANVEGAQGALLKYLNSISSNRWLMIKIFFVLIFFLTVFLFFVA</sequence>
<dbReference type="GO" id="GO:0006906">
    <property type="term" value="P:vesicle fusion"/>
    <property type="evidence" value="ECO:0007669"/>
    <property type="project" value="TreeGrafter"/>
</dbReference>
<reference evidence="12 13" key="1">
    <citation type="journal article" date="2012" name="Nat. Biotechnol.">
        <title>Draft genome sequence of pigeonpea (Cajanus cajan), an orphan legume crop of resource-poor farmers.</title>
        <authorList>
            <person name="Varshney R.K."/>
            <person name="Chen W."/>
            <person name="Li Y."/>
            <person name="Bharti A.K."/>
            <person name="Saxena R.K."/>
            <person name="Schlueter J.A."/>
            <person name="Donoghue M.T."/>
            <person name="Azam S."/>
            <person name="Fan G."/>
            <person name="Whaley A.M."/>
            <person name="Farmer A.D."/>
            <person name="Sheridan J."/>
            <person name="Iwata A."/>
            <person name="Tuteja R."/>
            <person name="Penmetsa R.V."/>
            <person name="Wu W."/>
            <person name="Upadhyaya H.D."/>
            <person name="Yang S.P."/>
            <person name="Shah T."/>
            <person name="Saxena K.B."/>
            <person name="Michael T."/>
            <person name="McCombie W.R."/>
            <person name="Yang B."/>
            <person name="Zhang G."/>
            <person name="Yang H."/>
            <person name="Wang J."/>
            <person name="Spillane C."/>
            <person name="Cook D.R."/>
            <person name="May G.D."/>
            <person name="Xu X."/>
            <person name="Jackson S.A."/>
        </authorList>
    </citation>
    <scope>NUCLEOTIDE SEQUENCE [LARGE SCALE GENOMIC DNA]</scope>
    <source>
        <strain evidence="13">cv. Asha</strain>
    </source>
</reference>
<evidence type="ECO:0000256" key="1">
    <source>
        <dbReference type="ARBA" id="ARBA00004211"/>
    </source>
</evidence>
<evidence type="ECO:0000256" key="2">
    <source>
        <dbReference type="ARBA" id="ARBA00009063"/>
    </source>
</evidence>
<dbReference type="AlphaFoldDB" id="A0A151SQY4"/>
<keyword evidence="5" id="KW-0653">Protein transport</keyword>
<dbReference type="InterPro" id="IPR045242">
    <property type="entry name" value="Syntaxin"/>
</dbReference>
<dbReference type="EMBL" id="CM003613">
    <property type="protein sequence ID" value="KYP57195.1"/>
    <property type="molecule type" value="Genomic_DNA"/>
</dbReference>
<dbReference type="InterPro" id="IPR006012">
    <property type="entry name" value="Syntaxin/epimorphin_CS"/>
</dbReference>
<dbReference type="GO" id="GO:0005484">
    <property type="term" value="F:SNAP receptor activity"/>
    <property type="evidence" value="ECO:0007669"/>
    <property type="project" value="InterPro"/>
</dbReference>
<dbReference type="Gene3D" id="1.20.58.70">
    <property type="match status" value="1"/>
</dbReference>
<protein>
    <submittedName>
        <fullName evidence="12">Syntaxin-32</fullName>
    </submittedName>
</protein>
<dbReference type="OrthoDB" id="421009at2759"/>
<keyword evidence="7" id="KW-0175">Coiled coil</keyword>
<dbReference type="GO" id="GO:0006886">
    <property type="term" value="P:intracellular protein transport"/>
    <property type="evidence" value="ECO:0007669"/>
    <property type="project" value="InterPro"/>
</dbReference>
<dbReference type="InterPro" id="IPR000727">
    <property type="entry name" value="T_SNARE_dom"/>
</dbReference>
<comment type="similarity">
    <text evidence="2">Belongs to the syntaxin family.</text>
</comment>
<gene>
    <name evidence="12" type="ORF">KK1_003453</name>
</gene>
<dbReference type="STRING" id="3821.A0A151SQY4"/>
<evidence type="ECO:0000256" key="10">
    <source>
        <dbReference type="SAM" id="Phobius"/>
    </source>
</evidence>
<dbReference type="PANTHER" id="PTHR19957:SF3">
    <property type="entry name" value="SYNTAXIN-5"/>
    <property type="match status" value="1"/>
</dbReference>
<accession>A0A151SQY4</accession>
<evidence type="ECO:0000313" key="13">
    <source>
        <dbReference type="Proteomes" id="UP000075243"/>
    </source>
</evidence>
<evidence type="ECO:0000259" key="11">
    <source>
        <dbReference type="PROSITE" id="PS50192"/>
    </source>
</evidence>
<dbReference type="PANTHER" id="PTHR19957">
    <property type="entry name" value="SYNTAXIN"/>
    <property type="match status" value="1"/>
</dbReference>
<comment type="subcellular location">
    <subcellularLocation>
        <location evidence="1">Membrane</location>
        <topology evidence="1">Single-pass type IV membrane protein</topology>
    </subcellularLocation>
</comment>
<evidence type="ECO:0000313" key="12">
    <source>
        <dbReference type="EMBL" id="KYP57195.1"/>
    </source>
</evidence>
<dbReference type="InterPro" id="IPR021538">
    <property type="entry name" value="Syntaxin-5_N"/>
</dbReference>
<feature type="domain" description="T-SNARE coiled-coil homology" evidence="11">
    <location>
        <begin position="247"/>
        <end position="309"/>
    </location>
</feature>
<organism evidence="12 13">
    <name type="scientific">Cajanus cajan</name>
    <name type="common">Pigeon pea</name>
    <name type="synonym">Cajanus indicus</name>
    <dbReference type="NCBI Taxonomy" id="3821"/>
    <lineage>
        <taxon>Eukaryota</taxon>
        <taxon>Viridiplantae</taxon>
        <taxon>Streptophyta</taxon>
        <taxon>Embryophyta</taxon>
        <taxon>Tracheophyta</taxon>
        <taxon>Spermatophyta</taxon>
        <taxon>Magnoliopsida</taxon>
        <taxon>eudicotyledons</taxon>
        <taxon>Gunneridae</taxon>
        <taxon>Pentapetalae</taxon>
        <taxon>rosids</taxon>
        <taxon>fabids</taxon>
        <taxon>Fabales</taxon>
        <taxon>Fabaceae</taxon>
        <taxon>Papilionoideae</taxon>
        <taxon>50 kb inversion clade</taxon>
        <taxon>NPAAA clade</taxon>
        <taxon>indigoferoid/millettioid clade</taxon>
        <taxon>Phaseoleae</taxon>
        <taxon>Cajanus</taxon>
    </lineage>
</organism>
<evidence type="ECO:0000256" key="9">
    <source>
        <dbReference type="SAM" id="MobiDB-lite"/>
    </source>
</evidence>
<dbReference type="CDD" id="cd15844">
    <property type="entry name" value="SNARE_syntaxin5"/>
    <property type="match status" value="1"/>
</dbReference>
<evidence type="ECO:0000256" key="6">
    <source>
        <dbReference type="ARBA" id="ARBA00022989"/>
    </source>
</evidence>
<evidence type="ECO:0000256" key="3">
    <source>
        <dbReference type="ARBA" id="ARBA00022448"/>
    </source>
</evidence>
<dbReference type="SMART" id="SM00397">
    <property type="entry name" value="t_SNARE"/>
    <property type="match status" value="1"/>
</dbReference>
<keyword evidence="4 10" id="KW-0812">Transmembrane</keyword>
<dbReference type="SUPFAM" id="SSF47661">
    <property type="entry name" value="t-snare proteins"/>
    <property type="match status" value="1"/>
</dbReference>
<dbReference type="GO" id="GO:0000149">
    <property type="term" value="F:SNARE binding"/>
    <property type="evidence" value="ECO:0007669"/>
    <property type="project" value="TreeGrafter"/>
</dbReference>
<dbReference type="GO" id="GO:0006888">
    <property type="term" value="P:endoplasmic reticulum to Golgi vesicle-mediated transport"/>
    <property type="evidence" value="ECO:0007669"/>
    <property type="project" value="TreeGrafter"/>
</dbReference>